<evidence type="ECO:0000256" key="7">
    <source>
        <dbReference type="ARBA" id="ARBA00034125"/>
    </source>
</evidence>
<reference evidence="10 11" key="1">
    <citation type="journal article" date="2015" name="Genome Announc.">
        <title>Expanding the biotechnology potential of lactobacilli through comparative genomics of 213 strains and associated genera.</title>
        <authorList>
            <person name="Sun Z."/>
            <person name="Harris H.M."/>
            <person name="McCann A."/>
            <person name="Guo C."/>
            <person name="Argimon S."/>
            <person name="Zhang W."/>
            <person name="Yang X."/>
            <person name="Jeffery I.B."/>
            <person name="Cooney J.C."/>
            <person name="Kagawa T.F."/>
            <person name="Liu W."/>
            <person name="Song Y."/>
            <person name="Salvetti E."/>
            <person name="Wrobel A."/>
            <person name="Rasinkangas P."/>
            <person name="Parkhill J."/>
            <person name="Rea M.C."/>
            <person name="O'Sullivan O."/>
            <person name="Ritari J."/>
            <person name="Douillard F.P."/>
            <person name="Paul Ross R."/>
            <person name="Yang R."/>
            <person name="Briner A.E."/>
            <person name="Felis G.E."/>
            <person name="de Vos W.M."/>
            <person name="Barrangou R."/>
            <person name="Klaenhammer T.R."/>
            <person name="Caufield P.W."/>
            <person name="Cui Y."/>
            <person name="Zhang H."/>
            <person name="O'Toole P.W."/>
        </authorList>
    </citation>
    <scope>NUCLEOTIDE SEQUENCE [LARGE SCALE GENOMIC DNA]</scope>
    <source>
        <strain evidence="10 11">DSM 5661</strain>
    </source>
</reference>
<dbReference type="Pfam" id="PF12821">
    <property type="entry name" value="ThrE_2"/>
    <property type="match status" value="1"/>
</dbReference>
<comment type="similarity">
    <text evidence="7">Belongs to the ThrE exporter (TC 2.A.79) family.</text>
</comment>
<evidence type="ECO:0000313" key="11">
    <source>
        <dbReference type="Proteomes" id="UP000051223"/>
    </source>
</evidence>
<evidence type="ECO:0000259" key="9">
    <source>
        <dbReference type="Pfam" id="PF12821"/>
    </source>
</evidence>
<feature type="transmembrane region" description="Helical" evidence="8">
    <location>
        <begin position="12"/>
        <end position="31"/>
    </location>
</feature>
<dbReference type="Proteomes" id="UP000051223">
    <property type="component" value="Unassembled WGS sequence"/>
</dbReference>
<dbReference type="GO" id="GO:0005886">
    <property type="term" value="C:plasma membrane"/>
    <property type="evidence" value="ECO:0007669"/>
    <property type="project" value="UniProtKB-SubCell"/>
</dbReference>
<evidence type="ECO:0000256" key="8">
    <source>
        <dbReference type="SAM" id="Phobius"/>
    </source>
</evidence>
<feature type="transmembrane region" description="Helical" evidence="8">
    <location>
        <begin position="64"/>
        <end position="83"/>
    </location>
</feature>
<evidence type="ECO:0000256" key="3">
    <source>
        <dbReference type="ARBA" id="ARBA00022519"/>
    </source>
</evidence>
<keyword evidence="11" id="KW-1185">Reference proteome</keyword>
<dbReference type="eggNOG" id="COG3610">
    <property type="taxonomic scope" value="Bacteria"/>
</dbReference>
<keyword evidence="5 8" id="KW-1133">Transmembrane helix</keyword>
<keyword evidence="2" id="KW-1003">Cell membrane</keyword>
<comment type="caution">
    <text evidence="10">The sequence shown here is derived from an EMBL/GenBank/DDBJ whole genome shotgun (WGS) entry which is preliminary data.</text>
</comment>
<dbReference type="PATRIC" id="fig|1423754.3.peg.1318"/>
<dbReference type="PANTHER" id="PTHR34390">
    <property type="entry name" value="UPF0442 PROTEIN YJJB-RELATED"/>
    <property type="match status" value="1"/>
</dbReference>
<evidence type="ECO:0000256" key="4">
    <source>
        <dbReference type="ARBA" id="ARBA00022692"/>
    </source>
</evidence>
<sequence length="138" mass="15177">MGFALTINVPHRALNLSGISGVVGWMVYWFAARANMGRMLSNLMGAFVIGILGLIFARIKKCPVTVFNIPALVPLVPGVPAYQAVRNLVNGETFEAETAILRVAIVTCAIALGILLSTMITEMFYRTKRFYKNKKNKI</sequence>
<dbReference type="AlphaFoldDB" id="A0A0R1YHD1"/>
<comment type="subcellular location">
    <subcellularLocation>
        <location evidence="1">Cell membrane</location>
        <topology evidence="1">Multi-pass membrane protein</topology>
    </subcellularLocation>
</comment>
<evidence type="ECO:0000256" key="2">
    <source>
        <dbReference type="ARBA" id="ARBA00022475"/>
    </source>
</evidence>
<dbReference type="STRING" id="1423754.FC39_GL001280"/>
<feature type="transmembrane region" description="Helical" evidence="8">
    <location>
        <begin position="37"/>
        <end position="57"/>
    </location>
</feature>
<evidence type="ECO:0000256" key="1">
    <source>
        <dbReference type="ARBA" id="ARBA00004651"/>
    </source>
</evidence>
<accession>A0A0R1YHD1</accession>
<organism evidence="10 11">
    <name type="scientific">Lactobacillus hamsteri DSM 5661 = JCM 6256</name>
    <dbReference type="NCBI Taxonomy" id="1423754"/>
    <lineage>
        <taxon>Bacteria</taxon>
        <taxon>Bacillati</taxon>
        <taxon>Bacillota</taxon>
        <taxon>Bacilli</taxon>
        <taxon>Lactobacillales</taxon>
        <taxon>Lactobacillaceae</taxon>
        <taxon>Lactobacillus</taxon>
    </lineage>
</organism>
<protein>
    <recommendedName>
        <fullName evidence="9">Threonine/Serine exporter ThrE domain-containing protein</fullName>
    </recommendedName>
</protein>
<dbReference type="GO" id="GO:0015744">
    <property type="term" value="P:succinate transport"/>
    <property type="evidence" value="ECO:0007669"/>
    <property type="project" value="TreeGrafter"/>
</dbReference>
<feature type="domain" description="Threonine/Serine exporter ThrE" evidence="9">
    <location>
        <begin position="1"/>
        <end position="120"/>
    </location>
</feature>
<evidence type="ECO:0000256" key="5">
    <source>
        <dbReference type="ARBA" id="ARBA00022989"/>
    </source>
</evidence>
<keyword evidence="6 8" id="KW-0472">Membrane</keyword>
<feature type="transmembrane region" description="Helical" evidence="8">
    <location>
        <begin position="103"/>
        <end position="125"/>
    </location>
</feature>
<dbReference type="PANTHER" id="PTHR34390:SF1">
    <property type="entry name" value="SUCCINATE TRANSPORTER SUBUNIT YJJB-RELATED"/>
    <property type="match status" value="1"/>
</dbReference>
<evidence type="ECO:0000313" key="10">
    <source>
        <dbReference type="EMBL" id="KRM38444.1"/>
    </source>
</evidence>
<name>A0A0R1YHD1_9LACO</name>
<gene>
    <name evidence="10" type="ORF">FC39_GL001280</name>
</gene>
<dbReference type="InterPro" id="IPR024528">
    <property type="entry name" value="ThrE_2"/>
</dbReference>
<keyword evidence="3" id="KW-0997">Cell inner membrane</keyword>
<proteinExistence type="inferred from homology"/>
<dbReference type="EMBL" id="AZGI01000049">
    <property type="protein sequence ID" value="KRM38444.1"/>
    <property type="molecule type" value="Genomic_DNA"/>
</dbReference>
<evidence type="ECO:0000256" key="6">
    <source>
        <dbReference type="ARBA" id="ARBA00023136"/>
    </source>
</evidence>
<keyword evidence="4 8" id="KW-0812">Transmembrane</keyword>
<dbReference type="InterPro" id="IPR050539">
    <property type="entry name" value="ThrE_Dicarb/AminoAcid_Exp"/>
</dbReference>